<evidence type="ECO:0000259" key="2">
    <source>
        <dbReference type="Pfam" id="PF19830"/>
    </source>
</evidence>
<feature type="domain" description="DUF6311" evidence="3">
    <location>
        <begin position="433"/>
        <end position="537"/>
    </location>
</feature>
<reference evidence="5" key="1">
    <citation type="submission" date="2015-09" db="EMBL/GenBank/DDBJ databases">
        <title>Whole genome sequence of Pseudomonas fluorescens FW300-N2E3.</title>
        <authorList>
            <person name="Ray J."/>
            <person name="Melnyk R."/>
            <person name="Deutschbauer A."/>
        </authorList>
    </citation>
    <scope>NUCLEOTIDE SEQUENCE [LARGE SCALE GENOMIC DNA]</scope>
    <source>
        <strain evidence="5">FW300-N2E3</strain>
    </source>
</reference>
<dbReference type="OrthoDB" id="1814621at2"/>
<evidence type="ECO:0000313" key="5">
    <source>
        <dbReference type="Proteomes" id="UP000066487"/>
    </source>
</evidence>
<keyword evidence="1" id="KW-0472">Membrane</keyword>
<feature type="transmembrane region" description="Helical" evidence="1">
    <location>
        <begin position="249"/>
        <end position="267"/>
    </location>
</feature>
<keyword evidence="1" id="KW-0812">Transmembrane</keyword>
<feature type="domain" description="DUF6311" evidence="2">
    <location>
        <begin position="15"/>
        <end position="407"/>
    </location>
</feature>
<reference evidence="4 5" key="2">
    <citation type="journal article" date="2018" name="Nature">
        <title>Mutant phenotypes for thousands of bacterial genes of unknown function.</title>
        <authorList>
            <person name="Price M.N."/>
            <person name="Wetmore K.M."/>
            <person name="Waters R.J."/>
            <person name="Callaghan M."/>
            <person name="Ray J."/>
            <person name="Liu H."/>
            <person name="Kuehl J.V."/>
            <person name="Melnyk R.A."/>
            <person name="Lamson J.S."/>
            <person name="Suh Y."/>
            <person name="Carlson H.K."/>
            <person name="Esquivel Z."/>
            <person name="Sadeeshkumar H."/>
            <person name="Chakraborty R."/>
            <person name="Zane G.M."/>
            <person name="Rubin B.E."/>
            <person name="Wall J.D."/>
            <person name="Visel A."/>
            <person name="Bristow J."/>
            <person name="Blow M.J."/>
            <person name="Arkin A.P."/>
            <person name="Deutschbauer A.M."/>
        </authorList>
    </citation>
    <scope>NUCLEOTIDE SEQUENCE [LARGE SCALE GENOMIC DNA]</scope>
    <source>
        <strain evidence="4 5">FW300-N2E3</strain>
    </source>
</reference>
<protein>
    <submittedName>
        <fullName evidence="4">Uncharacterized protein</fullName>
    </submittedName>
</protein>
<dbReference type="AlphaFoldDB" id="A0A0N9WI21"/>
<name>A0A0N9WI21_PSEFL</name>
<dbReference type="Pfam" id="PF25853">
    <property type="entry name" value="DUF6311_C"/>
    <property type="match status" value="1"/>
</dbReference>
<dbReference type="Pfam" id="PF19830">
    <property type="entry name" value="DUF6311"/>
    <property type="match status" value="1"/>
</dbReference>
<feature type="transmembrane region" description="Helical" evidence="1">
    <location>
        <begin position="182"/>
        <end position="205"/>
    </location>
</feature>
<accession>A0A0N9WI21</accession>
<feature type="transmembrane region" description="Helical" evidence="1">
    <location>
        <begin position="363"/>
        <end position="383"/>
    </location>
</feature>
<dbReference type="Proteomes" id="UP000066487">
    <property type="component" value="Chromosome"/>
</dbReference>
<evidence type="ECO:0000256" key="1">
    <source>
        <dbReference type="SAM" id="Phobius"/>
    </source>
</evidence>
<dbReference type="InterPro" id="IPR046278">
    <property type="entry name" value="DUF6311"/>
</dbReference>
<evidence type="ECO:0000313" key="4">
    <source>
        <dbReference type="EMBL" id="ALI02845.1"/>
    </source>
</evidence>
<feature type="transmembrane region" description="Helical" evidence="1">
    <location>
        <begin position="12"/>
        <end position="31"/>
    </location>
</feature>
<feature type="transmembrane region" description="Helical" evidence="1">
    <location>
        <begin position="101"/>
        <end position="118"/>
    </location>
</feature>
<dbReference type="EMBL" id="CP012830">
    <property type="protein sequence ID" value="ALI02845.1"/>
    <property type="molecule type" value="Genomic_DNA"/>
</dbReference>
<evidence type="ECO:0000259" key="3">
    <source>
        <dbReference type="Pfam" id="PF25853"/>
    </source>
</evidence>
<organism evidence="4 5">
    <name type="scientific">Pseudomonas fluorescens</name>
    <dbReference type="NCBI Taxonomy" id="294"/>
    <lineage>
        <taxon>Bacteria</taxon>
        <taxon>Pseudomonadati</taxon>
        <taxon>Pseudomonadota</taxon>
        <taxon>Gammaproteobacteria</taxon>
        <taxon>Pseudomonadales</taxon>
        <taxon>Pseudomonadaceae</taxon>
        <taxon>Pseudomonas</taxon>
    </lineage>
</organism>
<feature type="transmembrane region" description="Helical" evidence="1">
    <location>
        <begin position="130"/>
        <end position="147"/>
    </location>
</feature>
<dbReference type="InterPro" id="IPR058671">
    <property type="entry name" value="DUF6311_C"/>
</dbReference>
<sequence>MKVSGKHLTISMLPVLMGILAFFIVVGPRALNPMNIAWLDNGDPATHYLGWVFFRYSPWSFPLGLNPSYGLELGNAIIFSDSNPLFALIFKPFAALLPEPFQYFGLWFLTCFILQSWFAWKLMGLVTTNVTLRLLGTGLFLFTPAMIARLGVHLSLAGHFLILAALYLALRPQNDKRRLAWGALLAATALVHAYLLAMVALIWIADLLAKTLRRHLMLPKAFIELVILFLLVSLCCWQAGYFSVGGSGVGSLGFGLFRANVLTFFDASNWSYVLNDMPGVLGDGEGLAFLGLGGIFLAICAFLVSLQGNSNVIVAVRRRPVLLIALLGLALFAVSNKVGIGAFEFDYPLPEFFLSAAGIFRASGRMIWPVMYVAIFGIIYVVVRGHTQRTALVLLAIALVIQVADTRAGWMGARKLLMVSPASKWKTPLVDSFWPSAASHYQKVRWVRPQNFSVKWLTLADYAGTYRMATDAVYLGRVSAVAVEAAQRKADLTLASMKYDADSLYVLDERALLQAAVSLDSSTDVLARVDGLNVLAPGWKQCADCPAVNAVNPLDLIPLLKQGERMLFTEGSPATAYLAKGWSANEPWGTWSEGTDAEIILRPTTDVHSLLLETNALLAPTHVRQSLEVRVNEVRLLDTSLIKPEANRIEIALPTEVKKLIAQQGVLRIQFHFANAISPGELGMGEDSRKLAIGLQALTVH</sequence>
<dbReference type="RefSeq" id="WP_054596137.1">
    <property type="nucleotide sequence ID" value="NZ_CP012830.1"/>
</dbReference>
<feature type="transmembrane region" description="Helical" evidence="1">
    <location>
        <begin position="287"/>
        <end position="309"/>
    </location>
</feature>
<feature type="transmembrane region" description="Helical" evidence="1">
    <location>
        <begin position="153"/>
        <end position="170"/>
    </location>
</feature>
<keyword evidence="1" id="KW-1133">Transmembrane helix</keyword>
<gene>
    <name evidence="4" type="ORF">AO353_17805</name>
</gene>
<feature type="transmembrane region" description="Helical" evidence="1">
    <location>
        <begin position="321"/>
        <end position="343"/>
    </location>
</feature>
<feature type="transmembrane region" description="Helical" evidence="1">
    <location>
        <begin position="217"/>
        <end position="237"/>
    </location>
</feature>
<feature type="transmembrane region" description="Helical" evidence="1">
    <location>
        <begin position="390"/>
        <end position="410"/>
    </location>
</feature>
<proteinExistence type="predicted"/>